<dbReference type="AlphaFoldDB" id="A0A1Y2D8C7"/>
<feature type="signal peptide" evidence="2">
    <location>
        <begin position="1"/>
        <end position="16"/>
    </location>
</feature>
<feature type="chain" id="PRO_5012395336" evidence="2">
    <location>
        <begin position="17"/>
        <end position="551"/>
    </location>
</feature>
<dbReference type="SUPFAM" id="SSF53254">
    <property type="entry name" value="Phosphoglycerate mutase-like"/>
    <property type="match status" value="1"/>
</dbReference>
<dbReference type="CDD" id="cd07061">
    <property type="entry name" value="HP_HAP_like"/>
    <property type="match status" value="1"/>
</dbReference>
<dbReference type="GO" id="GO:0003993">
    <property type="term" value="F:acid phosphatase activity"/>
    <property type="evidence" value="ECO:0007669"/>
    <property type="project" value="TreeGrafter"/>
</dbReference>
<dbReference type="OrthoDB" id="6509975at2759"/>
<keyword evidence="4" id="KW-1185">Reference proteome</keyword>
<dbReference type="EMBL" id="MCGR01000094">
    <property type="protein sequence ID" value="ORY54885.1"/>
    <property type="molecule type" value="Genomic_DNA"/>
</dbReference>
<accession>A0A1Y2D8C7</accession>
<dbReference type="InterPro" id="IPR029033">
    <property type="entry name" value="His_PPase_superfam"/>
</dbReference>
<dbReference type="Pfam" id="PF00328">
    <property type="entry name" value="His_Phos_2"/>
    <property type="match status" value="1"/>
</dbReference>
<evidence type="ECO:0000313" key="3">
    <source>
        <dbReference type="EMBL" id="ORY54885.1"/>
    </source>
</evidence>
<proteinExistence type="predicted"/>
<organism evidence="3 4">
    <name type="scientific">Leucosporidium creatinivorum</name>
    <dbReference type="NCBI Taxonomy" id="106004"/>
    <lineage>
        <taxon>Eukaryota</taxon>
        <taxon>Fungi</taxon>
        <taxon>Dikarya</taxon>
        <taxon>Basidiomycota</taxon>
        <taxon>Pucciniomycotina</taxon>
        <taxon>Microbotryomycetes</taxon>
        <taxon>Leucosporidiales</taxon>
        <taxon>Leucosporidium</taxon>
    </lineage>
</organism>
<dbReference type="PANTHER" id="PTHR20963">
    <property type="entry name" value="MULTIPLE INOSITOL POLYPHOSPHATE PHOSPHATASE-RELATED"/>
    <property type="match status" value="1"/>
</dbReference>
<reference evidence="3 4" key="1">
    <citation type="submission" date="2016-07" db="EMBL/GenBank/DDBJ databases">
        <title>Pervasive Adenine N6-methylation of Active Genes in Fungi.</title>
        <authorList>
            <consortium name="DOE Joint Genome Institute"/>
            <person name="Mondo S.J."/>
            <person name="Dannebaum R.O."/>
            <person name="Kuo R.C."/>
            <person name="Labutti K."/>
            <person name="Haridas S."/>
            <person name="Kuo A."/>
            <person name="Salamov A."/>
            <person name="Ahrendt S.R."/>
            <person name="Lipzen A."/>
            <person name="Sullivan W."/>
            <person name="Andreopoulos W.B."/>
            <person name="Clum A."/>
            <person name="Lindquist E."/>
            <person name="Daum C."/>
            <person name="Ramamoorthy G.K."/>
            <person name="Gryganskyi A."/>
            <person name="Culley D."/>
            <person name="Magnuson J.K."/>
            <person name="James T.Y."/>
            <person name="O'Malley M.A."/>
            <person name="Stajich J.E."/>
            <person name="Spatafora J.W."/>
            <person name="Visel A."/>
            <person name="Grigoriev I.V."/>
        </authorList>
    </citation>
    <scope>NUCLEOTIDE SEQUENCE [LARGE SCALE GENOMIC DNA]</scope>
    <source>
        <strain evidence="3 4">62-1032</strain>
    </source>
</reference>
<protein>
    <submittedName>
        <fullName evidence="3">Histidine phosphatase superfamily</fullName>
    </submittedName>
</protein>
<keyword evidence="2" id="KW-0732">Signal</keyword>
<dbReference type="Proteomes" id="UP000193467">
    <property type="component" value="Unassembled WGS sequence"/>
</dbReference>
<dbReference type="STRING" id="106004.A0A1Y2D8C7"/>
<evidence type="ECO:0000256" key="2">
    <source>
        <dbReference type="SAM" id="SignalP"/>
    </source>
</evidence>
<sequence length="551" mass="58954">MKSVATLLALAAVAQAGPVKRSASATVTSAAQAATNVGLSVSDLYPPPNTLPDTTLFPPESVAGYQQATPTGVEPFAIETAISYPTRKDVYPLTPGEAKNSSASFDISKYWGNLSPQYSVPSSTYGLDHATPALPDQCEITQVHLYFRHGARYPTTGAAPSTFASKVQNASIAEGGFSASGELEFLKSWTYKLGAELLTPFGRKQNFDFGMYGQLLNNFTEAGALPVFRTQTQDRMVKTMHNFAAGFFGVPEYLDQVNIELEVEVLGANASGAPYEVCPNSNNAKGSVGSTAATKFIQPYFNVTAERLSTLVSGNLSFTYTDVLAMMQLCSYETDALGYSSFCPLFTEEEFQVYEQYYDIAFMGNNFYGSPVSAAQGKAWVQELVSRLTQTYLTSDADSAANVTLDSNPATFPLNQSIYADAAHEVSILDGLSAMGLDALFNGTLPSATTLESGVFSASRVVPFGTQVQIQVLECAPSAPTKQIRVIVNDAVVPLTYDGCDSTEFNGLCAYDTVVAGLQKRLDSIDFDWACNGNYTLPVYGEIVDGLAPSA</sequence>
<dbReference type="PANTHER" id="PTHR20963:SF55">
    <property type="entry name" value="PHOSPHATASE, PUTATIVE-RELATED"/>
    <property type="match status" value="1"/>
</dbReference>
<dbReference type="Gene3D" id="3.40.50.1240">
    <property type="entry name" value="Phosphoglycerate mutase-like"/>
    <property type="match status" value="1"/>
</dbReference>
<name>A0A1Y2D8C7_9BASI</name>
<evidence type="ECO:0000313" key="4">
    <source>
        <dbReference type="Proteomes" id="UP000193467"/>
    </source>
</evidence>
<evidence type="ECO:0000256" key="1">
    <source>
        <dbReference type="ARBA" id="ARBA00022801"/>
    </source>
</evidence>
<keyword evidence="1" id="KW-0378">Hydrolase</keyword>
<dbReference type="InterPro" id="IPR000560">
    <property type="entry name" value="His_Pase_clade-2"/>
</dbReference>
<dbReference type="InParanoid" id="A0A1Y2D8C7"/>
<comment type="caution">
    <text evidence="3">The sequence shown here is derived from an EMBL/GenBank/DDBJ whole genome shotgun (WGS) entry which is preliminary data.</text>
</comment>
<gene>
    <name evidence="3" type="ORF">BCR35DRAFT_319601</name>
</gene>
<dbReference type="FunCoup" id="A0A1Y2D8C7">
    <property type="interactions" value="190"/>
</dbReference>